<proteinExistence type="predicted"/>
<dbReference type="RefSeq" id="XP_025353623.1">
    <property type="nucleotide sequence ID" value="XM_025502560.1"/>
</dbReference>
<feature type="region of interest" description="Disordered" evidence="1">
    <location>
        <begin position="67"/>
        <end position="113"/>
    </location>
</feature>
<feature type="chain" id="PRO_5016326198" evidence="2">
    <location>
        <begin position="30"/>
        <end position="113"/>
    </location>
</feature>
<accession>A0A316VA47</accession>
<evidence type="ECO:0000313" key="3">
    <source>
        <dbReference type="EMBL" id="PWN33321.1"/>
    </source>
</evidence>
<feature type="compositionally biased region" description="Basic and acidic residues" evidence="1">
    <location>
        <begin position="67"/>
        <end position="84"/>
    </location>
</feature>
<feature type="signal peptide" evidence="2">
    <location>
        <begin position="1"/>
        <end position="29"/>
    </location>
</feature>
<protein>
    <submittedName>
        <fullName evidence="3">Uncharacterized protein</fullName>
    </submittedName>
</protein>
<dbReference type="InParanoid" id="A0A316VA47"/>
<gene>
    <name evidence="3" type="ORF">FA14DRAFT_60963</name>
</gene>
<keyword evidence="4" id="KW-1185">Reference proteome</keyword>
<dbReference type="AlphaFoldDB" id="A0A316VA47"/>
<dbReference type="EMBL" id="KZ819604">
    <property type="protein sequence ID" value="PWN33321.1"/>
    <property type="molecule type" value="Genomic_DNA"/>
</dbReference>
<evidence type="ECO:0000313" key="4">
    <source>
        <dbReference type="Proteomes" id="UP000245771"/>
    </source>
</evidence>
<name>A0A316VA47_9BASI</name>
<organism evidence="3 4">
    <name type="scientific">Meira miltonrushii</name>
    <dbReference type="NCBI Taxonomy" id="1280837"/>
    <lineage>
        <taxon>Eukaryota</taxon>
        <taxon>Fungi</taxon>
        <taxon>Dikarya</taxon>
        <taxon>Basidiomycota</taxon>
        <taxon>Ustilaginomycotina</taxon>
        <taxon>Exobasidiomycetes</taxon>
        <taxon>Exobasidiales</taxon>
        <taxon>Brachybasidiaceae</taxon>
        <taxon>Meira</taxon>
    </lineage>
</organism>
<evidence type="ECO:0000256" key="2">
    <source>
        <dbReference type="SAM" id="SignalP"/>
    </source>
</evidence>
<evidence type="ECO:0000256" key="1">
    <source>
        <dbReference type="SAM" id="MobiDB-lite"/>
    </source>
</evidence>
<keyword evidence="2" id="KW-0732">Signal</keyword>
<sequence length="113" mass="12957">MTIQHILSCINRVLLLCITISSIVPPIRTVEINVYRILEDGAKNHREHFPELSDEHTFKELFNHLAHESEHAAGHNHTHSDTKQSHSKSHVNVQHHIQHHAAVGTRRGKKKHS</sequence>
<dbReference type="GeneID" id="37024341"/>
<dbReference type="Proteomes" id="UP000245771">
    <property type="component" value="Unassembled WGS sequence"/>
</dbReference>
<reference evidence="3 4" key="1">
    <citation type="journal article" date="2018" name="Mol. Biol. Evol.">
        <title>Broad Genomic Sampling Reveals a Smut Pathogenic Ancestry of the Fungal Clade Ustilaginomycotina.</title>
        <authorList>
            <person name="Kijpornyongpan T."/>
            <person name="Mondo S.J."/>
            <person name="Barry K."/>
            <person name="Sandor L."/>
            <person name="Lee J."/>
            <person name="Lipzen A."/>
            <person name="Pangilinan J."/>
            <person name="LaButti K."/>
            <person name="Hainaut M."/>
            <person name="Henrissat B."/>
            <person name="Grigoriev I.V."/>
            <person name="Spatafora J.W."/>
            <person name="Aime M.C."/>
        </authorList>
    </citation>
    <scope>NUCLEOTIDE SEQUENCE [LARGE SCALE GENOMIC DNA]</scope>
    <source>
        <strain evidence="3 4">MCA 3882</strain>
    </source>
</reference>